<dbReference type="EMBL" id="KC341723">
    <property type="protein sequence ID" value="AGN03864.1"/>
    <property type="molecule type" value="mRNA"/>
</dbReference>
<accession>R9S1E5</accession>
<dbReference type="Gene3D" id="2.80.10.50">
    <property type="match status" value="1"/>
</dbReference>
<dbReference type="Gene3D" id="2.170.15.10">
    <property type="entry name" value="Proaerolysin, chain A, domain 3"/>
    <property type="match status" value="1"/>
</dbReference>
<evidence type="ECO:0000256" key="1">
    <source>
        <dbReference type="PROSITE-ProRule" id="PRU00076"/>
    </source>
</evidence>
<reference evidence="5" key="1">
    <citation type="journal article" date="2014" name="Curr. Biol.">
        <title>Regulation of polyp-to-jellyfish transition in Aurelia aurita.</title>
        <authorList>
            <person name="Fuchs B."/>
            <person name="Wang W."/>
            <person name="Graspeuntner S."/>
            <person name="Li Y."/>
            <person name="Insua S."/>
            <person name="Herbst E.M."/>
            <person name="Dirksen P."/>
            <person name="Bohm A.M."/>
            <person name="Hemmrich G."/>
            <person name="Sommer F."/>
            <person name="Domazet-Loso T."/>
            <person name="Klostermeier U.C."/>
            <person name="Anton-Erxleben F."/>
            <person name="Rosenstiel P."/>
            <person name="Bosch T.C."/>
            <person name="Khalturin K."/>
        </authorList>
    </citation>
    <scope>NUCLEOTIDE SEQUENCE</scope>
    <source>
        <strain evidence="5">Roscoff</strain>
    </source>
</reference>
<evidence type="ECO:0000313" key="5">
    <source>
        <dbReference type="EMBL" id="AGN03864.1"/>
    </source>
</evidence>
<comment type="caution">
    <text evidence="1">Lacks conserved residue(s) required for the propagation of feature annotation.</text>
</comment>
<dbReference type="SMR" id="R9S1E5"/>
<sequence length="474" mass="53363">MDANRAILALVLICSLIQSASLEKSQPIQTETGGGDCIDNDDCANNGICRIEKKSKEKGKCNCFVGFTKPNCDAESKVKKLEPGVKGKAVRRNHIHRHESASKRYETGSGSYESASKSDETGSERNLEYDPASDIFGLTPKNLADSGQEFLIYNPDKKVFLFVSKDIKATGKRMPYIEARGDRAGLRNIFTFMKVPGQDGKYYIKNKDTNKFLYVSNSKSGFIKYWNNNVLGADSVATDDSKTKYIFEFVDEDGDGFYEIKNQGKSFYVSSHMLGIPMYRLVKATDQKELERWNSQFFQFVLKDKAKAVKFATKGEPRKRLQTVIDAGQSSKSCNKGKSKTDKEDDVQIQYKETNTETRTYTQTHGFTFNGKLPDPFGGMSFTYSNTQATQEANTKTKELTRTVGIKVPVNRCACITISYKAVEYDQDYEVTATSKEGKDLKATGQVKGTSRGEFEVHKKMFNYKDNFKCPYEK</sequence>
<evidence type="ECO:0000256" key="3">
    <source>
        <dbReference type="SAM" id="SignalP"/>
    </source>
</evidence>
<dbReference type="PROSITE" id="PS01186">
    <property type="entry name" value="EGF_2"/>
    <property type="match status" value="1"/>
</dbReference>
<dbReference type="InterPro" id="IPR000742">
    <property type="entry name" value="EGF"/>
</dbReference>
<organism evidence="5">
    <name type="scientific">Aurelia aurita</name>
    <name type="common">Moon jellyfish</name>
    <name type="synonym">Medusa aurita</name>
    <dbReference type="NCBI Taxonomy" id="6145"/>
    <lineage>
        <taxon>Eukaryota</taxon>
        <taxon>Metazoa</taxon>
        <taxon>Cnidaria</taxon>
        <taxon>Scyphozoa</taxon>
        <taxon>Semaeostomeae</taxon>
        <taxon>Ulmaridae</taxon>
        <taxon>Aurelia</taxon>
    </lineage>
</organism>
<keyword evidence="1" id="KW-1015">Disulfide bond</keyword>
<feature type="disulfide bond" evidence="1">
    <location>
        <begin position="63"/>
        <end position="72"/>
    </location>
</feature>
<protein>
    <recommendedName>
        <fullName evidence="4">EGF-like domain-containing protein</fullName>
    </recommendedName>
</protein>
<keyword evidence="1" id="KW-0245">EGF-like domain</keyword>
<feature type="region of interest" description="Disordered" evidence="2">
    <location>
        <begin position="83"/>
        <end position="126"/>
    </location>
</feature>
<feature type="domain" description="EGF-like" evidence="4">
    <location>
        <begin position="33"/>
        <end position="73"/>
    </location>
</feature>
<feature type="signal peptide" evidence="3">
    <location>
        <begin position="1"/>
        <end position="22"/>
    </location>
</feature>
<evidence type="ECO:0000256" key="2">
    <source>
        <dbReference type="SAM" id="MobiDB-lite"/>
    </source>
</evidence>
<proteinExistence type="evidence at transcript level"/>
<feature type="chain" id="PRO_5004489217" description="EGF-like domain-containing protein" evidence="3">
    <location>
        <begin position="23"/>
        <end position="474"/>
    </location>
</feature>
<dbReference type="PROSITE" id="PS50026">
    <property type="entry name" value="EGF_3"/>
    <property type="match status" value="1"/>
</dbReference>
<feature type="compositionally biased region" description="Basic and acidic residues" evidence="2">
    <location>
        <begin position="116"/>
        <end position="126"/>
    </location>
</feature>
<name>R9S1E5_AURAU</name>
<gene>
    <name evidence="5" type="primary">CL112</name>
</gene>
<keyword evidence="3" id="KW-0732">Signal</keyword>
<evidence type="ECO:0000259" key="4">
    <source>
        <dbReference type="PROSITE" id="PS50026"/>
    </source>
</evidence>
<dbReference type="AlphaFoldDB" id="R9S1E5"/>
<dbReference type="SUPFAM" id="SSF56973">
    <property type="entry name" value="Aerolisin/ETX pore-forming domain"/>
    <property type="match status" value="1"/>
</dbReference>
<feature type="compositionally biased region" description="Basic residues" evidence="2">
    <location>
        <begin position="88"/>
        <end position="97"/>
    </location>
</feature>